<dbReference type="PRINTS" id="PR00719">
    <property type="entry name" value="LMWPTPASE"/>
</dbReference>
<evidence type="ECO:0000256" key="2">
    <source>
        <dbReference type="ARBA" id="ARBA00013064"/>
    </source>
</evidence>
<protein>
    <recommendedName>
        <fullName evidence="2">protein-tyrosine-phosphatase</fullName>
        <ecNumber evidence="2">3.1.3.48</ecNumber>
    </recommendedName>
</protein>
<dbReference type="PANTHER" id="PTHR11717">
    <property type="entry name" value="LOW MOLECULAR WEIGHT PROTEIN TYROSINE PHOSPHATASE"/>
    <property type="match status" value="1"/>
</dbReference>
<dbReference type="EC" id="3.1.3.48" evidence="2"/>
<keyword evidence="3" id="KW-0378">Hydrolase</keyword>
<dbReference type="InterPro" id="IPR050438">
    <property type="entry name" value="LMW_PTPase"/>
</dbReference>
<proteinExistence type="inferred from homology"/>
<dbReference type="InterPro" id="IPR036196">
    <property type="entry name" value="Ptyr_pPase_sf"/>
</dbReference>
<dbReference type="InterPro" id="IPR023485">
    <property type="entry name" value="Ptyr_pPase"/>
</dbReference>
<reference evidence="6" key="1">
    <citation type="submission" date="2019-02" db="EMBL/GenBank/DDBJ databases">
        <authorList>
            <person name="Li S.-H."/>
        </authorList>
    </citation>
    <scope>NUCLEOTIDE SEQUENCE</scope>
    <source>
        <strain evidence="6">IMCC8485</strain>
    </source>
</reference>
<keyword evidence="7" id="KW-1185">Reference proteome</keyword>
<keyword evidence="4" id="KW-0904">Protein phosphatase</keyword>
<comment type="caution">
    <text evidence="6">The sequence shown here is derived from an EMBL/GenBank/DDBJ whole genome shotgun (WGS) entry which is preliminary data.</text>
</comment>
<feature type="domain" description="Phosphotyrosine protein phosphatase I" evidence="5">
    <location>
        <begin position="2"/>
        <end position="143"/>
    </location>
</feature>
<evidence type="ECO:0000259" key="5">
    <source>
        <dbReference type="SMART" id="SM00226"/>
    </source>
</evidence>
<dbReference type="EMBL" id="SHNP01000002">
    <property type="protein sequence ID" value="MCX2973438.1"/>
    <property type="molecule type" value="Genomic_DNA"/>
</dbReference>
<organism evidence="6 7">
    <name type="scientific">Candidatus Seongchinamella marina</name>
    <dbReference type="NCBI Taxonomy" id="2518990"/>
    <lineage>
        <taxon>Bacteria</taxon>
        <taxon>Pseudomonadati</taxon>
        <taxon>Pseudomonadota</taxon>
        <taxon>Gammaproteobacteria</taxon>
        <taxon>Cellvibrionales</taxon>
        <taxon>Halieaceae</taxon>
        <taxon>Seongchinamella</taxon>
    </lineage>
</organism>
<name>A0ABT3STX6_9GAMM</name>
<dbReference type="PANTHER" id="PTHR11717:SF7">
    <property type="entry name" value="LOW MOLECULAR WEIGHT PHOSPHOTYROSINE PROTEIN PHOSPHATASE"/>
    <property type="match status" value="1"/>
</dbReference>
<dbReference type="InterPro" id="IPR017867">
    <property type="entry name" value="Tyr_phospatase_low_mol_wt"/>
</dbReference>
<evidence type="ECO:0000256" key="3">
    <source>
        <dbReference type="ARBA" id="ARBA00022801"/>
    </source>
</evidence>
<dbReference type="Gene3D" id="3.40.50.2300">
    <property type="match status" value="1"/>
</dbReference>
<dbReference type="CDD" id="cd16343">
    <property type="entry name" value="LMWPTP"/>
    <property type="match status" value="1"/>
</dbReference>
<evidence type="ECO:0000313" key="7">
    <source>
        <dbReference type="Proteomes" id="UP001143307"/>
    </source>
</evidence>
<evidence type="ECO:0000313" key="6">
    <source>
        <dbReference type="EMBL" id="MCX2973438.1"/>
    </source>
</evidence>
<dbReference type="Proteomes" id="UP001143307">
    <property type="component" value="Unassembled WGS sequence"/>
</dbReference>
<dbReference type="SUPFAM" id="SSF52788">
    <property type="entry name" value="Phosphotyrosine protein phosphatases I"/>
    <property type="match status" value="1"/>
</dbReference>
<dbReference type="Pfam" id="PF01451">
    <property type="entry name" value="LMWPc"/>
    <property type="match status" value="1"/>
</dbReference>
<evidence type="ECO:0000256" key="4">
    <source>
        <dbReference type="ARBA" id="ARBA00022912"/>
    </source>
</evidence>
<dbReference type="SMART" id="SM00226">
    <property type="entry name" value="LMWPc"/>
    <property type="match status" value="1"/>
</dbReference>
<gene>
    <name evidence="6" type="ORF">EYC87_07550</name>
</gene>
<sequence>MGNICRSPTAHGVFESIVKERGLQESIHIDSCGTGDWHIGYAPDPRAVTEAAKRGYDLGELRARQVEPRDFGEFDYILAMDEKNLSDLKAMCPVTFSGFLGLFLPFDTAATVREVPDPYYGGDEGFTDVLDMIEAASEGLLQEICGANTSG</sequence>
<accession>A0ABT3STX6</accession>
<comment type="similarity">
    <text evidence="1">Belongs to the low molecular weight phosphotyrosine protein phosphatase family.</text>
</comment>
<evidence type="ECO:0000256" key="1">
    <source>
        <dbReference type="ARBA" id="ARBA00011063"/>
    </source>
</evidence>